<dbReference type="GO" id="GO:0005886">
    <property type="term" value="C:plasma membrane"/>
    <property type="evidence" value="ECO:0000318"/>
    <property type="project" value="GO_Central"/>
</dbReference>
<dbReference type="InterPro" id="IPR050319">
    <property type="entry name" value="ABC_transp_ATP-bind"/>
</dbReference>
<evidence type="ECO:0000313" key="6">
    <source>
        <dbReference type="EMBL" id="AAM05864.1"/>
    </source>
</evidence>
<dbReference type="SUPFAM" id="SSF52540">
    <property type="entry name" value="P-loop containing nucleoside triphosphate hydrolases"/>
    <property type="match status" value="1"/>
</dbReference>
<feature type="domain" description="ABC transporter" evidence="5">
    <location>
        <begin position="2"/>
        <end position="247"/>
    </location>
</feature>
<dbReference type="KEGG" id="mac:MA_2478"/>
<evidence type="ECO:0000259" key="5">
    <source>
        <dbReference type="PROSITE" id="PS50893"/>
    </source>
</evidence>
<dbReference type="PROSITE" id="PS50893">
    <property type="entry name" value="ABC_TRANSPORTER_2"/>
    <property type="match status" value="1"/>
</dbReference>
<dbReference type="SMART" id="SM00382">
    <property type="entry name" value="AAA"/>
    <property type="match status" value="1"/>
</dbReference>
<evidence type="ECO:0000256" key="2">
    <source>
        <dbReference type="ARBA" id="ARBA00022448"/>
    </source>
</evidence>
<dbReference type="CDD" id="cd03257">
    <property type="entry name" value="ABC_NikE_OppD_transporters"/>
    <property type="match status" value="1"/>
</dbReference>
<protein>
    <submittedName>
        <fullName evidence="6">Peptide ABC transporter, ATP-binding protein</fullName>
    </submittedName>
</protein>
<dbReference type="InParanoid" id="Q8TN15"/>
<evidence type="ECO:0000256" key="3">
    <source>
        <dbReference type="ARBA" id="ARBA00022741"/>
    </source>
</evidence>
<evidence type="ECO:0000256" key="1">
    <source>
        <dbReference type="ARBA" id="ARBA00005417"/>
    </source>
</evidence>
<dbReference type="AlphaFoldDB" id="Q8TN15"/>
<dbReference type="Pfam" id="PF00005">
    <property type="entry name" value="ABC_tran"/>
    <property type="match status" value="1"/>
</dbReference>
<keyword evidence="7" id="KW-1185">Reference proteome</keyword>
<dbReference type="Proteomes" id="UP000002487">
    <property type="component" value="Chromosome"/>
</dbReference>
<dbReference type="GeneID" id="1474367"/>
<dbReference type="STRING" id="188937.MA_2478"/>
<name>Q8TN15_METAC</name>
<dbReference type="GO" id="GO:0005524">
    <property type="term" value="F:ATP binding"/>
    <property type="evidence" value="ECO:0007669"/>
    <property type="project" value="UniProtKB-KW"/>
</dbReference>
<dbReference type="PANTHER" id="PTHR43776:SF7">
    <property type="entry name" value="D,D-DIPEPTIDE TRANSPORT ATP-BINDING PROTEIN DDPF-RELATED"/>
    <property type="match status" value="1"/>
</dbReference>
<sequence>MLELAGISKIFRTCFMGRNQKVAVDCVSFRLKEGEILGLVGESGCGKSTLGRLAVRLLQPSGGCIFLDGKDVTELSERQFREYRQKIQIIFQHPESALDPHFTLMDSIREAFNRLSIPKSEHQTLLEQLADEANLPLDIIDRYPNQVSGGEIQRAVLTRVFAFKPSYLVLDEPTSMLDVSVQAHILQLLKKKAREDNMGMLFISHDLEVVRAMCDRVLVMKEGRIIEEGTADKIFTDPSTPYLHKLIADCHDTI</sequence>
<dbReference type="RefSeq" id="WP_011022449.1">
    <property type="nucleotide sequence ID" value="NC_003552.1"/>
</dbReference>
<dbReference type="EMBL" id="AE010299">
    <property type="protein sequence ID" value="AAM05864.1"/>
    <property type="molecule type" value="Genomic_DNA"/>
</dbReference>
<dbReference type="EnsemblBacteria" id="AAM05864">
    <property type="protein sequence ID" value="AAM05864"/>
    <property type="gene ID" value="MA_2478"/>
</dbReference>
<dbReference type="PhylomeDB" id="Q8TN15"/>
<organism evidence="6 7">
    <name type="scientific">Methanosarcina acetivorans (strain ATCC 35395 / DSM 2834 / JCM 12185 / C2A)</name>
    <dbReference type="NCBI Taxonomy" id="188937"/>
    <lineage>
        <taxon>Archaea</taxon>
        <taxon>Methanobacteriati</taxon>
        <taxon>Methanobacteriota</taxon>
        <taxon>Stenosarchaea group</taxon>
        <taxon>Methanomicrobia</taxon>
        <taxon>Methanosarcinales</taxon>
        <taxon>Methanosarcinaceae</taxon>
        <taxon>Methanosarcina</taxon>
    </lineage>
</organism>
<dbReference type="GO" id="GO:0022857">
    <property type="term" value="F:transmembrane transporter activity"/>
    <property type="evidence" value="ECO:0000318"/>
    <property type="project" value="GO_Central"/>
</dbReference>
<dbReference type="InterPro" id="IPR027417">
    <property type="entry name" value="P-loop_NTPase"/>
</dbReference>
<keyword evidence="4 6" id="KW-0067">ATP-binding</keyword>
<dbReference type="InterPro" id="IPR003439">
    <property type="entry name" value="ABC_transporter-like_ATP-bd"/>
</dbReference>
<proteinExistence type="inferred from homology"/>
<comment type="similarity">
    <text evidence="1">Belongs to the ABC transporter superfamily.</text>
</comment>
<keyword evidence="2" id="KW-0813">Transport</keyword>
<evidence type="ECO:0000256" key="4">
    <source>
        <dbReference type="ARBA" id="ARBA00022840"/>
    </source>
</evidence>
<dbReference type="Gene3D" id="3.40.50.300">
    <property type="entry name" value="P-loop containing nucleotide triphosphate hydrolases"/>
    <property type="match status" value="1"/>
</dbReference>
<gene>
    <name evidence="6" type="ordered locus">MA_2478</name>
</gene>
<evidence type="ECO:0000313" key="7">
    <source>
        <dbReference type="Proteomes" id="UP000002487"/>
    </source>
</evidence>
<keyword evidence="3" id="KW-0547">Nucleotide-binding</keyword>
<dbReference type="GO" id="GO:0016887">
    <property type="term" value="F:ATP hydrolysis activity"/>
    <property type="evidence" value="ECO:0007669"/>
    <property type="project" value="InterPro"/>
</dbReference>
<reference evidence="6 7" key="1">
    <citation type="journal article" date="2002" name="Genome Res.">
        <title>The genome of Methanosarcina acetivorans reveals extensive metabolic and physiological diversity.</title>
        <authorList>
            <person name="Galagan J.E."/>
            <person name="Nusbaum C."/>
            <person name="Roy A."/>
            <person name="Endrizzi M.G."/>
            <person name="Macdonald P."/>
            <person name="FitzHugh W."/>
            <person name="Calvo S."/>
            <person name="Engels R."/>
            <person name="Smirnov S."/>
            <person name="Atnoor D."/>
            <person name="Brown A."/>
            <person name="Allen N."/>
            <person name="Naylor J."/>
            <person name="Stange-Thomann N."/>
            <person name="DeArellano K."/>
            <person name="Johnson R."/>
            <person name="Linton L."/>
            <person name="McEwan P."/>
            <person name="McKernan K."/>
            <person name="Talamas J."/>
            <person name="Tirrell A."/>
            <person name="Ye W."/>
            <person name="Zimmer A."/>
            <person name="Barber R.D."/>
            <person name="Cann I."/>
            <person name="Graham D.E."/>
            <person name="Grahame D.A."/>
            <person name="Guss A."/>
            <person name="Hedderich R."/>
            <person name="Ingram-Smith C."/>
            <person name="Kuettner C.H."/>
            <person name="Krzycki J.A."/>
            <person name="Leigh J.A."/>
            <person name="Li W."/>
            <person name="Liu J."/>
            <person name="Mukhopadhyay B."/>
            <person name="Reeve J.N."/>
            <person name="Smith K."/>
            <person name="Springer T.A."/>
            <person name="Umayam L.A."/>
            <person name="White O."/>
            <person name="White R.H."/>
            <person name="de Macario E.C."/>
            <person name="Ferry J.G."/>
            <person name="Jarrell K.F."/>
            <person name="Jing H."/>
            <person name="Macario A.J.L."/>
            <person name="Paulsen I."/>
            <person name="Pritchett M."/>
            <person name="Sowers K.R."/>
            <person name="Swanson R.V."/>
            <person name="Zinder S.H."/>
            <person name="Lander E."/>
            <person name="Metcalf W.W."/>
            <person name="Birren B."/>
        </authorList>
    </citation>
    <scope>NUCLEOTIDE SEQUENCE [LARGE SCALE GENOMIC DNA]</scope>
    <source>
        <strain evidence="7">ATCC 35395 / DSM 2834 / JCM 12185 / C2A</strain>
    </source>
</reference>
<dbReference type="PANTHER" id="PTHR43776">
    <property type="entry name" value="TRANSPORT ATP-BINDING PROTEIN"/>
    <property type="match status" value="1"/>
</dbReference>
<dbReference type="InterPro" id="IPR003593">
    <property type="entry name" value="AAA+_ATPase"/>
</dbReference>
<accession>Q8TN15</accession>
<dbReference type="HOGENOM" id="CLU_000604_1_23_2"/>
<dbReference type="OrthoDB" id="18209at2157"/>